<dbReference type="Pfam" id="PF00392">
    <property type="entry name" value="GntR"/>
    <property type="match status" value="1"/>
</dbReference>
<dbReference type="InterPro" id="IPR036388">
    <property type="entry name" value="WH-like_DNA-bd_sf"/>
</dbReference>
<dbReference type="SUPFAM" id="SSF46785">
    <property type="entry name" value="Winged helix' DNA-binding domain"/>
    <property type="match status" value="1"/>
</dbReference>
<dbReference type="InterPro" id="IPR000524">
    <property type="entry name" value="Tscrpt_reg_HTH_GntR"/>
</dbReference>
<keyword evidence="1" id="KW-0805">Transcription regulation</keyword>
<sequence>MARKSLVGQVADELLDRIIAGEFLPGAIVPGEHELSARHEVSRMTVREAMKTLQAQQILSVERGRGTFVNPLNRWASLEAVLRAASEGKNEAEASVQLIELRRMLETGACELAAGRITDAGVQTLFGHVAAMRAAHEVNNVAAFVEADLAFHDLILHASENVFVAVLFEPLHRVLEKRRTETSAVPQIQEHAIGHHQNIAEALESRDAARSREAMDAHMQQTLDDLKNLVLEEKPQPA</sequence>
<reference evidence="5 6" key="1">
    <citation type="submission" date="2023-07" db="EMBL/GenBank/DDBJ databases">
        <title>Comparative genomics of wheat-associated soil bacteria to identify genetic determinants of phenazine resistance.</title>
        <authorList>
            <person name="Mouncey N."/>
        </authorList>
    </citation>
    <scope>NUCLEOTIDE SEQUENCE [LARGE SCALE GENOMIC DNA]</scope>
    <source>
        <strain evidence="5 6">W1I3</strain>
    </source>
</reference>
<comment type="caution">
    <text evidence="5">The sequence shown here is derived from an EMBL/GenBank/DDBJ whole genome shotgun (WGS) entry which is preliminary data.</text>
</comment>
<evidence type="ECO:0000313" key="5">
    <source>
        <dbReference type="EMBL" id="MDQ0675493.1"/>
    </source>
</evidence>
<evidence type="ECO:0000256" key="2">
    <source>
        <dbReference type="ARBA" id="ARBA00023125"/>
    </source>
</evidence>
<dbReference type="EMBL" id="JAUSXB010000001">
    <property type="protein sequence ID" value="MDQ0675493.1"/>
    <property type="molecule type" value="Genomic_DNA"/>
</dbReference>
<evidence type="ECO:0000256" key="1">
    <source>
        <dbReference type="ARBA" id="ARBA00023015"/>
    </source>
</evidence>
<keyword evidence="3" id="KW-0804">Transcription</keyword>
<dbReference type="InterPro" id="IPR011711">
    <property type="entry name" value="GntR_C"/>
</dbReference>
<dbReference type="PANTHER" id="PTHR43537">
    <property type="entry name" value="TRANSCRIPTIONAL REGULATOR, GNTR FAMILY"/>
    <property type="match status" value="1"/>
</dbReference>
<dbReference type="SMART" id="SM00895">
    <property type="entry name" value="FCD"/>
    <property type="match status" value="1"/>
</dbReference>
<dbReference type="PRINTS" id="PR00035">
    <property type="entry name" value="HTHGNTR"/>
</dbReference>
<evidence type="ECO:0000256" key="3">
    <source>
        <dbReference type="ARBA" id="ARBA00023163"/>
    </source>
</evidence>
<dbReference type="SMART" id="SM00345">
    <property type="entry name" value="HTH_GNTR"/>
    <property type="match status" value="1"/>
</dbReference>
<accession>A0ABU0PNF3</accession>
<dbReference type="Proteomes" id="UP001236806">
    <property type="component" value="Unassembled WGS sequence"/>
</dbReference>
<dbReference type="Gene3D" id="1.20.120.530">
    <property type="entry name" value="GntR ligand-binding domain-like"/>
    <property type="match status" value="1"/>
</dbReference>
<evidence type="ECO:0000259" key="4">
    <source>
        <dbReference type="PROSITE" id="PS50949"/>
    </source>
</evidence>
<dbReference type="Gene3D" id="1.10.10.10">
    <property type="entry name" value="Winged helix-like DNA-binding domain superfamily/Winged helix DNA-binding domain"/>
    <property type="match status" value="1"/>
</dbReference>
<keyword evidence="6" id="KW-1185">Reference proteome</keyword>
<dbReference type="SUPFAM" id="SSF48008">
    <property type="entry name" value="GntR ligand-binding domain-like"/>
    <property type="match status" value="1"/>
</dbReference>
<keyword evidence="5" id="KW-0670">Pyruvate</keyword>
<dbReference type="PROSITE" id="PS50949">
    <property type="entry name" value="HTH_GNTR"/>
    <property type="match status" value="1"/>
</dbReference>
<dbReference type="Pfam" id="PF07729">
    <property type="entry name" value="FCD"/>
    <property type="match status" value="1"/>
</dbReference>
<proteinExistence type="predicted"/>
<dbReference type="PANTHER" id="PTHR43537:SF44">
    <property type="entry name" value="GNTR FAMILY REGULATORY PROTEIN"/>
    <property type="match status" value="1"/>
</dbReference>
<gene>
    <name evidence="5" type="ORF">QFZ36_003054</name>
</gene>
<protein>
    <submittedName>
        <fullName evidence="5">GntR family transcriptional repressor for pyruvate dehydrogenase complex</fullName>
    </submittedName>
</protein>
<keyword evidence="2" id="KW-0238">DNA-binding</keyword>
<dbReference type="RefSeq" id="WP_306637737.1">
    <property type="nucleotide sequence ID" value="NZ_JAUSXB010000001.1"/>
</dbReference>
<name>A0ABU0PNF3_9MICC</name>
<dbReference type="InterPro" id="IPR008920">
    <property type="entry name" value="TF_FadR/GntR_C"/>
</dbReference>
<feature type="domain" description="HTH gntR-type" evidence="4">
    <location>
        <begin position="4"/>
        <end position="72"/>
    </location>
</feature>
<organism evidence="5 6">
    <name type="scientific">Pseudarthrobacter siccitolerans</name>
    <dbReference type="NCBI Taxonomy" id="861266"/>
    <lineage>
        <taxon>Bacteria</taxon>
        <taxon>Bacillati</taxon>
        <taxon>Actinomycetota</taxon>
        <taxon>Actinomycetes</taxon>
        <taxon>Micrococcales</taxon>
        <taxon>Micrococcaceae</taxon>
        <taxon>Pseudarthrobacter</taxon>
    </lineage>
</organism>
<dbReference type="CDD" id="cd07377">
    <property type="entry name" value="WHTH_GntR"/>
    <property type="match status" value="1"/>
</dbReference>
<dbReference type="InterPro" id="IPR036390">
    <property type="entry name" value="WH_DNA-bd_sf"/>
</dbReference>
<evidence type="ECO:0000313" key="6">
    <source>
        <dbReference type="Proteomes" id="UP001236806"/>
    </source>
</evidence>